<protein>
    <submittedName>
        <fullName evidence="2">Nucleoside-diphosphate-sugar epimerase</fullName>
    </submittedName>
</protein>
<dbReference type="OrthoDB" id="596910at2"/>
<dbReference type="InterPro" id="IPR051783">
    <property type="entry name" value="NAD(P)-dependent_oxidoreduct"/>
</dbReference>
<dbReference type="Gene3D" id="3.40.50.720">
    <property type="entry name" value="NAD(P)-binding Rossmann-like Domain"/>
    <property type="match status" value="1"/>
</dbReference>
<feature type="domain" description="NAD-dependent epimerase/dehydratase" evidence="1">
    <location>
        <begin position="2"/>
        <end position="229"/>
    </location>
</feature>
<dbReference type="InterPro" id="IPR001509">
    <property type="entry name" value="Epimerase_deHydtase"/>
</dbReference>
<dbReference type="Proteomes" id="UP000198846">
    <property type="component" value="Unassembled WGS sequence"/>
</dbReference>
<dbReference type="GO" id="GO:0005737">
    <property type="term" value="C:cytoplasm"/>
    <property type="evidence" value="ECO:0007669"/>
    <property type="project" value="TreeGrafter"/>
</dbReference>
<organism evidence="2 3">
    <name type="scientific">Bizionia paragorgiae</name>
    <dbReference type="NCBI Taxonomy" id="283786"/>
    <lineage>
        <taxon>Bacteria</taxon>
        <taxon>Pseudomonadati</taxon>
        <taxon>Bacteroidota</taxon>
        <taxon>Flavobacteriia</taxon>
        <taxon>Flavobacteriales</taxon>
        <taxon>Flavobacteriaceae</taxon>
        <taxon>Bizionia</taxon>
    </lineage>
</organism>
<gene>
    <name evidence="2" type="ORF">SAMN04487990_11434</name>
</gene>
<dbReference type="EMBL" id="FNQK01000014">
    <property type="protein sequence ID" value="SEA46225.1"/>
    <property type="molecule type" value="Genomic_DNA"/>
</dbReference>
<proteinExistence type="predicted"/>
<dbReference type="PANTHER" id="PTHR48079">
    <property type="entry name" value="PROTEIN YEEZ"/>
    <property type="match status" value="1"/>
</dbReference>
<dbReference type="PANTHER" id="PTHR48079:SF6">
    <property type="entry name" value="NAD(P)-BINDING DOMAIN-CONTAINING PROTEIN-RELATED"/>
    <property type="match status" value="1"/>
</dbReference>
<dbReference type="Pfam" id="PF01370">
    <property type="entry name" value="Epimerase"/>
    <property type="match status" value="1"/>
</dbReference>
<keyword evidence="3" id="KW-1185">Reference proteome</keyword>
<accession>A0A1H4BDF1</accession>
<dbReference type="AlphaFoldDB" id="A0A1H4BDF1"/>
<name>A0A1H4BDF1_BIZPA</name>
<evidence type="ECO:0000313" key="2">
    <source>
        <dbReference type="EMBL" id="SEA46225.1"/>
    </source>
</evidence>
<sequence>MILVTGGTGLVGAHLLYTLVNSNIKVRAIYRNKKKFEQVKRIFSYYSDTPEVLFSAIEWVEADLNDIPSLTEAFEGINYVYHCAAFVSFEPDKFEQLKKTNIEGTANIVNFCISHDIKKLCYVSSVATIGKPKSGQAASEKTEWNPELDNSVYAITKNEAELEVWRGTQEGIDAVIINPGVIIGPGIWKYGSGSLIKTVANGVPYYTSGSMGYVDVNDVVHCMITAMSSACTNERFICVSETWSYKKFLTTSAGLLGATPPKKEAQPWLLQVAWRLDWLKSKLTGKRRKLTRHLVASLQSQSDYDTTKIKDTLGVSFTPLQDSLKTTCSLYLNDRD</sequence>
<dbReference type="STRING" id="283786.SAMN04487990_11434"/>
<dbReference type="RefSeq" id="WP_092135123.1">
    <property type="nucleotide sequence ID" value="NZ_FNQK01000014.1"/>
</dbReference>
<dbReference type="GO" id="GO:0004029">
    <property type="term" value="F:aldehyde dehydrogenase (NAD+) activity"/>
    <property type="evidence" value="ECO:0007669"/>
    <property type="project" value="TreeGrafter"/>
</dbReference>
<dbReference type="InterPro" id="IPR036291">
    <property type="entry name" value="NAD(P)-bd_dom_sf"/>
</dbReference>
<evidence type="ECO:0000313" key="3">
    <source>
        <dbReference type="Proteomes" id="UP000198846"/>
    </source>
</evidence>
<evidence type="ECO:0000259" key="1">
    <source>
        <dbReference type="Pfam" id="PF01370"/>
    </source>
</evidence>
<dbReference type="SUPFAM" id="SSF51735">
    <property type="entry name" value="NAD(P)-binding Rossmann-fold domains"/>
    <property type="match status" value="1"/>
</dbReference>
<reference evidence="2 3" key="1">
    <citation type="submission" date="2016-10" db="EMBL/GenBank/DDBJ databases">
        <authorList>
            <person name="de Groot N.N."/>
        </authorList>
    </citation>
    <scope>NUCLEOTIDE SEQUENCE [LARGE SCALE GENOMIC DNA]</scope>
    <source>
        <strain evidence="2 3">DSM 23842</strain>
    </source>
</reference>